<evidence type="ECO:0000313" key="7">
    <source>
        <dbReference type="EnsemblMetazoa" id="G27630.3:cds"/>
    </source>
</evidence>
<evidence type="ECO:0000259" key="6">
    <source>
        <dbReference type="Pfam" id="PF05182"/>
    </source>
</evidence>
<dbReference type="KEGG" id="crg:105318324"/>
<feature type="compositionally biased region" description="Basic and acidic residues" evidence="5">
    <location>
        <begin position="363"/>
        <end position="373"/>
    </location>
</feature>
<feature type="region of interest" description="Disordered" evidence="5">
    <location>
        <begin position="231"/>
        <end position="351"/>
    </location>
</feature>
<sequence length="481" mass="53770">MATEVQSSAPASTPAEDDETWLYGDENKEKDKAQEATGESNGNDTKENKKDDREAGELSGEEESQDKGNDDDDDDSDDDVQVTIGDIQAFPLGDGSRNLFKAPGYQKAGTGTAGKGGTTAGAQKGVDIEAVGSINGIPAYDFDLETLQSDEKPWRKPGADITDYFNYGFNEDTWQQYCEKQRRLRGENQGSRTYTHSSSGIKKDITETPQNVPVLSGRKAIVTIPRKTSGTIDVIGGTARDSRRPEGEPIQVAGKYQSAIPSHPPPGMDFSVPPPGMPPPGVPPPGMAVPPGVPPPGIPGIPPPGFPDFDPFFPPPGQPSSTRYDDRPPFSYDNQHTSYPTSYPDPHSSSWDRTEAYWREYVGRDRSPARSESEFSSSGSERDYRYRDSSRSSRYDRDRDSYRRDRDTERSRDRDRDRSRERDRDRDRDRDRRHRDDKHKSRRKDKEDESSRSKHKKSKRSRRDKDEDSGNTGSESTSKVD</sequence>
<dbReference type="OrthoDB" id="1917198at2759"/>
<feature type="compositionally biased region" description="Basic residues" evidence="5">
    <location>
        <begin position="431"/>
        <end position="443"/>
    </location>
</feature>
<feature type="compositionally biased region" description="Basic and acidic residues" evidence="5">
    <location>
        <begin position="44"/>
        <end position="56"/>
    </location>
</feature>
<feature type="compositionally biased region" description="Acidic residues" evidence="5">
    <location>
        <begin position="59"/>
        <end position="80"/>
    </location>
</feature>
<protein>
    <recommendedName>
        <fullName evidence="6">Pre-mRNA polyadenylation factor Fip1 domain-containing protein</fullName>
    </recommendedName>
</protein>
<feature type="compositionally biased region" description="Polar residues" evidence="5">
    <location>
        <begin position="188"/>
        <end position="200"/>
    </location>
</feature>
<dbReference type="Proteomes" id="UP000005408">
    <property type="component" value="Unassembled WGS sequence"/>
</dbReference>
<dbReference type="GeneID" id="105318324"/>
<dbReference type="Pfam" id="PF05182">
    <property type="entry name" value="Fip1"/>
    <property type="match status" value="1"/>
</dbReference>
<dbReference type="InterPro" id="IPR007854">
    <property type="entry name" value="Fip1_dom"/>
</dbReference>
<feature type="compositionally biased region" description="Basic and acidic residues" evidence="5">
    <location>
        <begin position="25"/>
        <end position="34"/>
    </location>
</feature>
<keyword evidence="8" id="KW-1185">Reference proteome</keyword>
<dbReference type="AlphaFoldDB" id="A0A8W8LCF1"/>
<feature type="region of interest" description="Disordered" evidence="5">
    <location>
        <begin position="184"/>
        <end position="212"/>
    </location>
</feature>
<dbReference type="GO" id="GO:0006397">
    <property type="term" value="P:mRNA processing"/>
    <property type="evidence" value="ECO:0007669"/>
    <property type="project" value="UniProtKB-KW"/>
</dbReference>
<feature type="region of interest" description="Disordered" evidence="5">
    <location>
        <begin position="363"/>
        <end position="481"/>
    </location>
</feature>
<keyword evidence="4" id="KW-0539">Nucleus</keyword>
<dbReference type="PANTHER" id="PTHR13484">
    <property type="entry name" value="FIP1-LIKE 1 PROTEIN"/>
    <property type="match status" value="1"/>
</dbReference>
<evidence type="ECO:0000256" key="4">
    <source>
        <dbReference type="ARBA" id="ARBA00023242"/>
    </source>
</evidence>
<feature type="compositionally biased region" description="Polar residues" evidence="5">
    <location>
        <begin position="470"/>
        <end position="481"/>
    </location>
</feature>
<dbReference type="GO" id="GO:0005847">
    <property type="term" value="C:mRNA cleavage and polyadenylation specificity factor complex"/>
    <property type="evidence" value="ECO:0007669"/>
    <property type="project" value="TreeGrafter"/>
</dbReference>
<feature type="region of interest" description="Disordered" evidence="5">
    <location>
        <begin position="1"/>
        <end position="121"/>
    </location>
</feature>
<dbReference type="RefSeq" id="XP_011413672.1">
    <property type="nucleotide sequence ID" value="XM_011415370.4"/>
</dbReference>
<dbReference type="EnsemblMetazoa" id="G27630.3">
    <property type="protein sequence ID" value="G27630.3:cds"/>
    <property type="gene ID" value="G27630"/>
</dbReference>
<feature type="compositionally biased region" description="Pro residues" evidence="5">
    <location>
        <begin position="262"/>
        <end position="318"/>
    </location>
</feature>
<organism evidence="7 8">
    <name type="scientific">Magallana gigas</name>
    <name type="common">Pacific oyster</name>
    <name type="synonym">Crassostrea gigas</name>
    <dbReference type="NCBI Taxonomy" id="29159"/>
    <lineage>
        <taxon>Eukaryota</taxon>
        <taxon>Metazoa</taxon>
        <taxon>Spiralia</taxon>
        <taxon>Lophotrochozoa</taxon>
        <taxon>Mollusca</taxon>
        <taxon>Bivalvia</taxon>
        <taxon>Autobranchia</taxon>
        <taxon>Pteriomorphia</taxon>
        <taxon>Ostreida</taxon>
        <taxon>Ostreoidea</taxon>
        <taxon>Ostreidae</taxon>
        <taxon>Magallana</taxon>
    </lineage>
</organism>
<evidence type="ECO:0000256" key="2">
    <source>
        <dbReference type="ARBA" id="ARBA00007459"/>
    </source>
</evidence>
<feature type="domain" description="Pre-mRNA polyadenylation factor Fip1" evidence="6">
    <location>
        <begin position="141"/>
        <end position="185"/>
    </location>
</feature>
<feature type="compositionally biased region" description="Polar residues" evidence="5">
    <location>
        <begin position="1"/>
        <end position="11"/>
    </location>
</feature>
<evidence type="ECO:0000256" key="3">
    <source>
        <dbReference type="ARBA" id="ARBA00022664"/>
    </source>
</evidence>
<evidence type="ECO:0000256" key="5">
    <source>
        <dbReference type="SAM" id="MobiDB-lite"/>
    </source>
</evidence>
<dbReference type="InterPro" id="IPR051187">
    <property type="entry name" value="Pre-mRNA_3'-end_processing_reg"/>
</dbReference>
<comment type="similarity">
    <text evidence="2">Belongs to the FIP1 family.</text>
</comment>
<dbReference type="PANTHER" id="PTHR13484:SF0">
    <property type="entry name" value="PRE-MRNA 3'-END-PROCESSING FACTOR FIP1"/>
    <property type="match status" value="1"/>
</dbReference>
<keyword evidence="3" id="KW-0507">mRNA processing</keyword>
<dbReference type="OMA" id="QHSRAGF"/>
<feature type="compositionally biased region" description="Polar residues" evidence="5">
    <location>
        <begin position="332"/>
        <end position="349"/>
    </location>
</feature>
<evidence type="ECO:0000256" key="1">
    <source>
        <dbReference type="ARBA" id="ARBA00004123"/>
    </source>
</evidence>
<name>A0A8W8LCF1_MAGGI</name>
<evidence type="ECO:0000313" key="8">
    <source>
        <dbReference type="Proteomes" id="UP000005408"/>
    </source>
</evidence>
<proteinExistence type="inferred from homology"/>
<reference evidence="7" key="1">
    <citation type="submission" date="2022-08" db="UniProtKB">
        <authorList>
            <consortium name="EnsemblMetazoa"/>
        </authorList>
    </citation>
    <scope>IDENTIFICATION</scope>
    <source>
        <strain evidence="7">05x7-T-G4-1.051#20</strain>
    </source>
</reference>
<comment type="subcellular location">
    <subcellularLocation>
        <location evidence="1">Nucleus</location>
    </subcellularLocation>
</comment>
<feature type="compositionally biased region" description="Basic residues" evidence="5">
    <location>
        <begin position="453"/>
        <end position="462"/>
    </location>
</feature>
<feature type="compositionally biased region" description="Basic and acidic residues" evidence="5">
    <location>
        <begin position="380"/>
        <end position="430"/>
    </location>
</feature>
<accession>A0A8W8LCF1</accession>